<keyword evidence="2" id="KW-1185">Reference proteome</keyword>
<name>A0ABS6IIZ1_9HYPH</name>
<dbReference type="Proteomes" id="UP000727907">
    <property type="component" value="Unassembled WGS sequence"/>
</dbReference>
<evidence type="ECO:0008006" key="3">
    <source>
        <dbReference type="Google" id="ProtNLM"/>
    </source>
</evidence>
<protein>
    <recommendedName>
        <fullName evidence="3">Cadherin domain-containing protein</fullName>
    </recommendedName>
</protein>
<evidence type="ECO:0000313" key="1">
    <source>
        <dbReference type="EMBL" id="MBU8874546.1"/>
    </source>
</evidence>
<dbReference type="SMART" id="SM00710">
    <property type="entry name" value="PbH1"/>
    <property type="match status" value="10"/>
</dbReference>
<gene>
    <name evidence="1" type="ORF">KQ910_12300</name>
</gene>
<organism evidence="1 2">
    <name type="scientific">Reyranella humidisoli</name>
    <dbReference type="NCBI Taxonomy" id="2849149"/>
    <lineage>
        <taxon>Bacteria</taxon>
        <taxon>Pseudomonadati</taxon>
        <taxon>Pseudomonadota</taxon>
        <taxon>Alphaproteobacteria</taxon>
        <taxon>Hyphomicrobiales</taxon>
        <taxon>Reyranellaceae</taxon>
        <taxon>Reyranella</taxon>
    </lineage>
</organism>
<sequence length="1058" mass="105105">MTTFIVSTLDDAGPGSLRAAITALNSSNAASNSIVFTVAGEIVLANSLPTILKPVTLDGMTAPGFAALGVPTVEINFGGNAGLTFSGASDGSAVFGLALGNSGSNGITLNSSGITLNANYIGIHANGTAFGNALDGIHVNSTSSGNLIGLNPESHPDTVTNVISGNGGNGIAFWGSSDNTVVGNRIGTDADGTTAVANGQNGILITNGAHDNMIGGTVYVDSSTGQANDPTGNKGTIVPPVLVTPPLGNLISGNGQNGVLIQNGSENNVLSGNFIGTDADGTAAIGNAGDGVQILNADNNALLGCDFYTEPFVYYNVLSGNGGNGVHITNSDNATIQANFFGIGADNATTVGNALNGILVDGDSRDTTVGGVIPLGNVSAGNGQNGIYVTDTASGFTTFNTFGGLLAFQGSAPNGNNGILIDSTGGNILLRTNVFSGNTNNGIEITGDAWGVTVDPNIIGLNTTGTSTTVDTGIGIPSMANGGSGVVISGNAHDNIIGGNNGSVIPQNTFSNNAGYGIEITGSAYNNQVLNTAIGTNSLITSGFGNGQGGILVSTTGTGNLIGGVEASPDEPRANYISGNTGNGITLAAGVTGTQIVDNVIGENSVGAPLPNTGAEIDDESGATNFIVGNVPGPTPPGTPPDITSNGGGPTASITMVTSQTLVTTVTAVDVDPGQTISYAITGGEDAALFQMVGGNQLSFITAPDLSDLPPAGATPGYQVTVSAADTVDAFSSQHITVWVSANPVLTAGSVSYYDAIGGVYVDLPAQIGQRGDVDASYWNGPSTVTPIAVDYFAGGIRNATGSAFDDLLVGGNTSGRLDGLDGDDLLYASSAQAAADASAVTVLNGDGGSNALYGGGAFNTFLLGNVDDDGVNQVWGGASQMAGVTGFANNTISFAEMAVGRSVYVDLLNGHNAYVNDGANNDGIFTLEASIVNVPNVIGSSGGDVIIAGNDASVIDGGGSADALYAGAGADTFVYADYLDSNLVTGYDTIVGFQLGSDKIDLSALGITADNLLIQTSGTSNTIYVEHDPGVFNANTDLALIAITTTTGGLQLSDFIL</sequence>
<comment type="caution">
    <text evidence="1">The sequence shown here is derived from an EMBL/GenBank/DDBJ whole genome shotgun (WGS) entry which is preliminary data.</text>
</comment>
<dbReference type="InterPro" id="IPR006626">
    <property type="entry name" value="PbH1"/>
</dbReference>
<proteinExistence type="predicted"/>
<evidence type="ECO:0000313" key="2">
    <source>
        <dbReference type="Proteomes" id="UP000727907"/>
    </source>
</evidence>
<accession>A0ABS6IIZ1</accession>
<reference evidence="1 2" key="1">
    <citation type="submission" date="2021-06" db="EMBL/GenBank/DDBJ databases">
        <authorList>
            <person name="Lee D.H."/>
        </authorList>
    </citation>
    <scope>NUCLEOTIDE SEQUENCE [LARGE SCALE GENOMIC DNA]</scope>
    <source>
        <strain evidence="1 2">MMS21-HV4-11</strain>
    </source>
</reference>
<dbReference type="RefSeq" id="WP_216960270.1">
    <property type="nucleotide sequence ID" value="NZ_JAHOPB010000001.1"/>
</dbReference>
<dbReference type="EMBL" id="JAHOPB010000001">
    <property type="protein sequence ID" value="MBU8874546.1"/>
    <property type="molecule type" value="Genomic_DNA"/>
</dbReference>